<evidence type="ECO:0000313" key="8">
    <source>
        <dbReference type="EMBL" id="KAF2593229.1"/>
    </source>
</evidence>
<dbReference type="GO" id="GO:0043565">
    <property type="term" value="F:sequence-specific DNA binding"/>
    <property type="evidence" value="ECO:0007669"/>
    <property type="project" value="InterPro"/>
</dbReference>
<dbReference type="InterPro" id="IPR044810">
    <property type="entry name" value="WRKY_plant"/>
</dbReference>
<feature type="compositionally biased region" description="Basic and acidic residues" evidence="6">
    <location>
        <begin position="349"/>
        <end position="361"/>
    </location>
</feature>
<gene>
    <name evidence="8" type="ORF">F2Q70_00043968</name>
</gene>
<feature type="domain" description="WRKY" evidence="7">
    <location>
        <begin position="120"/>
        <end position="188"/>
    </location>
</feature>
<comment type="caution">
    <text evidence="8">The sequence shown here is derived from an EMBL/GenBank/DDBJ whole genome shotgun (WGS) entry which is preliminary data.</text>
</comment>
<keyword evidence="2" id="KW-0805">Transcription regulation</keyword>
<comment type="subcellular location">
    <subcellularLocation>
        <location evidence="1">Nucleus</location>
    </subcellularLocation>
</comment>
<protein>
    <recommendedName>
        <fullName evidence="7">WRKY domain-containing protein</fullName>
    </recommendedName>
</protein>
<dbReference type="InterPro" id="IPR003657">
    <property type="entry name" value="WRKY_dom"/>
</dbReference>
<evidence type="ECO:0000256" key="3">
    <source>
        <dbReference type="ARBA" id="ARBA00023125"/>
    </source>
</evidence>
<dbReference type="SMART" id="SM00774">
    <property type="entry name" value="WRKY"/>
    <property type="match status" value="1"/>
</dbReference>
<evidence type="ECO:0000256" key="6">
    <source>
        <dbReference type="SAM" id="MobiDB-lite"/>
    </source>
</evidence>
<feature type="region of interest" description="Disordered" evidence="6">
    <location>
        <begin position="74"/>
        <end position="105"/>
    </location>
</feature>
<name>A0A8S9KG53_BRACR</name>
<evidence type="ECO:0000256" key="2">
    <source>
        <dbReference type="ARBA" id="ARBA00023015"/>
    </source>
</evidence>
<dbReference type="GO" id="GO:0003700">
    <property type="term" value="F:DNA-binding transcription factor activity"/>
    <property type="evidence" value="ECO:0007669"/>
    <property type="project" value="InterPro"/>
</dbReference>
<dbReference type="GO" id="GO:0005634">
    <property type="term" value="C:nucleus"/>
    <property type="evidence" value="ECO:0007669"/>
    <property type="project" value="UniProtKB-SubCell"/>
</dbReference>
<organism evidence="8">
    <name type="scientific">Brassica cretica</name>
    <name type="common">Mustard</name>
    <dbReference type="NCBI Taxonomy" id="69181"/>
    <lineage>
        <taxon>Eukaryota</taxon>
        <taxon>Viridiplantae</taxon>
        <taxon>Streptophyta</taxon>
        <taxon>Embryophyta</taxon>
        <taxon>Tracheophyta</taxon>
        <taxon>Spermatophyta</taxon>
        <taxon>Magnoliopsida</taxon>
        <taxon>eudicotyledons</taxon>
        <taxon>Gunneridae</taxon>
        <taxon>Pentapetalae</taxon>
        <taxon>rosids</taxon>
        <taxon>malvids</taxon>
        <taxon>Brassicales</taxon>
        <taxon>Brassicaceae</taxon>
        <taxon>Brassiceae</taxon>
        <taxon>Brassica</taxon>
    </lineage>
</organism>
<dbReference type="SUPFAM" id="SSF118290">
    <property type="entry name" value="WRKY DNA-binding domain"/>
    <property type="match status" value="1"/>
</dbReference>
<keyword evidence="5" id="KW-0539">Nucleus</keyword>
<dbReference type="EMBL" id="QGKY02000164">
    <property type="protein sequence ID" value="KAF2593229.1"/>
    <property type="molecule type" value="Genomic_DNA"/>
</dbReference>
<proteinExistence type="predicted"/>
<feature type="region of interest" description="Disordered" evidence="6">
    <location>
        <begin position="338"/>
        <end position="361"/>
    </location>
</feature>
<dbReference type="PANTHER" id="PTHR31282">
    <property type="entry name" value="WRKY TRANSCRIPTION FACTOR 21-RELATED"/>
    <property type="match status" value="1"/>
</dbReference>
<dbReference type="Gene3D" id="2.20.25.80">
    <property type="entry name" value="WRKY domain"/>
    <property type="match status" value="1"/>
</dbReference>
<sequence>MDIASNNKAIKLKVRDQLLQCHEMTTKVQQLLSQDGSDLGPAKDLVEKILGSISDTISALDSFEPISPSDLVTAAEGSQNASCDNDGKLEDSGDSQKRLGPVKGKRGCYKRKKKSETWTVESTVLEDTFSWRKYGQKQILNAKFPRSYFRCTHKYTQGCKATKQVQKLESEPRMFSITYIGNHTCNTNEVTPKIKPCIHHDEIITDSEEIQSPSLMTSMKEEEKNHHHGSSTESDLQLVWQEMLVFAEEHHHHHEAVYGCGETSTSINGLDSADLWSCQQFSGTIAQGPPDARRLLVFTESCLLRQVERIPRSKRGGGTSTQWWSLGLRLRGDGEDIRGGGHGACGEEATEKLVRRQAQED</sequence>
<feature type="compositionally biased region" description="Basic and acidic residues" evidence="6">
    <location>
        <begin position="85"/>
        <end position="97"/>
    </location>
</feature>
<accession>A0A8S9KG53</accession>
<keyword evidence="3" id="KW-0238">DNA-binding</keyword>
<dbReference type="AlphaFoldDB" id="A0A8S9KG53"/>
<dbReference type="InterPro" id="IPR036576">
    <property type="entry name" value="WRKY_dom_sf"/>
</dbReference>
<evidence type="ECO:0000259" key="7">
    <source>
        <dbReference type="PROSITE" id="PS50811"/>
    </source>
</evidence>
<reference evidence="8" key="1">
    <citation type="submission" date="2019-12" db="EMBL/GenBank/DDBJ databases">
        <title>Genome sequencing and annotation of Brassica cretica.</title>
        <authorList>
            <person name="Studholme D.J."/>
            <person name="Sarris P.F."/>
        </authorList>
    </citation>
    <scope>NUCLEOTIDE SEQUENCE</scope>
    <source>
        <strain evidence="8">PFS-102/07</strain>
        <tissue evidence="8">Leaf</tissue>
    </source>
</reference>
<dbReference type="Pfam" id="PF03106">
    <property type="entry name" value="WRKY"/>
    <property type="match status" value="1"/>
</dbReference>
<keyword evidence="4" id="KW-0804">Transcription</keyword>
<evidence type="ECO:0000256" key="5">
    <source>
        <dbReference type="ARBA" id="ARBA00023242"/>
    </source>
</evidence>
<evidence type="ECO:0000256" key="4">
    <source>
        <dbReference type="ARBA" id="ARBA00023163"/>
    </source>
</evidence>
<dbReference type="PROSITE" id="PS50811">
    <property type="entry name" value="WRKY"/>
    <property type="match status" value="1"/>
</dbReference>
<evidence type="ECO:0000256" key="1">
    <source>
        <dbReference type="ARBA" id="ARBA00004123"/>
    </source>
</evidence>